<dbReference type="InterPro" id="IPR012501">
    <property type="entry name" value="Vps54_C"/>
</dbReference>
<evidence type="ECO:0000256" key="3">
    <source>
        <dbReference type="ARBA" id="ARBA00022448"/>
    </source>
</evidence>
<dbReference type="GO" id="GO:0006896">
    <property type="term" value="P:Golgi to vacuole transport"/>
    <property type="evidence" value="ECO:0007669"/>
    <property type="project" value="TreeGrafter"/>
</dbReference>
<dbReference type="GO" id="GO:0005829">
    <property type="term" value="C:cytosol"/>
    <property type="evidence" value="ECO:0007669"/>
    <property type="project" value="GOC"/>
</dbReference>
<evidence type="ECO:0000256" key="5">
    <source>
        <dbReference type="ARBA" id="ARBA00023034"/>
    </source>
</evidence>
<proteinExistence type="inferred from homology"/>
<keyword evidence="10" id="KW-1185">Reference proteome</keyword>
<keyword evidence="4" id="KW-0653">Protein transport</keyword>
<dbReference type="InterPro" id="IPR039745">
    <property type="entry name" value="Vps54"/>
</dbReference>
<evidence type="ECO:0000256" key="7">
    <source>
        <dbReference type="SAM" id="MobiDB-lite"/>
    </source>
</evidence>
<dbReference type="GO" id="GO:0000938">
    <property type="term" value="C:GARP complex"/>
    <property type="evidence" value="ECO:0007669"/>
    <property type="project" value="InterPro"/>
</dbReference>
<evidence type="ECO:0000256" key="4">
    <source>
        <dbReference type="ARBA" id="ARBA00022927"/>
    </source>
</evidence>
<evidence type="ECO:0000313" key="9">
    <source>
        <dbReference type="EMBL" id="THD22684.1"/>
    </source>
</evidence>
<keyword evidence="3" id="KW-0813">Transport</keyword>
<evidence type="ECO:0000259" key="8">
    <source>
        <dbReference type="Pfam" id="PF07928"/>
    </source>
</evidence>
<accession>A0A4E0R930</accession>
<dbReference type="GO" id="GO:0015031">
    <property type="term" value="P:protein transport"/>
    <property type="evidence" value="ECO:0007669"/>
    <property type="project" value="UniProtKB-KW"/>
</dbReference>
<reference evidence="9" key="1">
    <citation type="submission" date="2019-03" db="EMBL/GenBank/DDBJ databases">
        <title>Improved annotation for the trematode Fasciola hepatica.</title>
        <authorList>
            <person name="Choi Y.-J."/>
            <person name="Martin J."/>
            <person name="Mitreva M."/>
        </authorList>
    </citation>
    <scope>NUCLEOTIDE SEQUENCE [LARGE SCALE GENOMIC DNA]</scope>
</reference>
<sequence>MYSNGPLKALADPAISPPSSRWSVYNSVVNLPAVLNDPTYRQTDIFARTWGEQFERAEVLPSPQLPLVTEKDFERYLHKLRKTGVLNDPFPTKNRTDLTENAVLKAVRGVTPARRFPSVNQNTTSQGPIITRSDSLSSIPSMFFESEFDLRQTGTFSRVIPLHPRKSQSGVSNVTSFANSFDADDESLIQAAGGRQERDFRTQHERLTHYLDIVSRKSSIFFEAVCCHDVVQEQLSSALDHIKLVRAKLGQVDSSITCGVMRLHRVIRRKANYRLLLEKLKIIASLQTAQPTIQLLLRGSDFCAALDLVSSTQELLLQFTPNNLGLSTDCNPSDSQPASSAGRQLTCLRHLHAQLVEISRFVRHMIEADFEAALQQFLESRSDGNQYGGPDLIPCLLGLLYIKRHDFVSAFRAELLRQIKLLQTSRPGSTTGEMTSSLKEQLRTMSNPNWIDFLAKKCSDLRDLLSRAKEASDIFSQTIMRSVTITPRESHPMATPLPEQTARELQQQLSVAMQTACGAAQKHIIDIISLRSRLTLNEPSPSTTFPRAPSSDAATRSNDILTKPVTAGESALNRLSSEEFVRLVTLLQDFQTFLLRLSEKTEFPSVPPAKTTDQQGMLKTSDDSVSNPTTALARLLLTLTRNSLQRFHQEHTTKLDMILNQERWHAIPVPSRVQNLVTHTFVNALRNTTKVCLDSCSPPSSDTTASLSTDRHRQHFTSDDSVSTTLNFDGERFVVVGTVLLLLPMMADYVNLAPRLPCRPGSIAELASRLAELLNSFNSRTCQLVLGAEARKSADLPTISARNLALASRSVQLIARCVPPLQAYFTNLQKEESKNGQMLHPLYAVPKDKRQHDPLLHMENLFREHVDQISDKLYSLLSSRIQDRLCAWNVRPPTPSPEIRAICRALTRMVEMISDVMPIDMLQPIIFRAHVEFKTQLHHRLRELNITADGGPMQSLVDQELKFYASQLRSLTPELSKFEEDFSDVWPST</sequence>
<dbReference type="Proteomes" id="UP000230066">
    <property type="component" value="Unassembled WGS sequence"/>
</dbReference>
<comment type="subcellular location">
    <subcellularLocation>
        <location evidence="1">Golgi apparatus</location>
        <location evidence="1">trans-Golgi network</location>
    </subcellularLocation>
</comment>
<comment type="caution">
    <text evidence="9">The sequence shown here is derived from an EMBL/GenBank/DDBJ whole genome shotgun (WGS) entry which is preliminary data.</text>
</comment>
<organism evidence="9 10">
    <name type="scientific">Fasciola hepatica</name>
    <name type="common">Liver fluke</name>
    <dbReference type="NCBI Taxonomy" id="6192"/>
    <lineage>
        <taxon>Eukaryota</taxon>
        <taxon>Metazoa</taxon>
        <taxon>Spiralia</taxon>
        <taxon>Lophotrochozoa</taxon>
        <taxon>Platyhelminthes</taxon>
        <taxon>Trematoda</taxon>
        <taxon>Digenea</taxon>
        <taxon>Plagiorchiida</taxon>
        <taxon>Echinostomata</taxon>
        <taxon>Echinostomatoidea</taxon>
        <taxon>Fasciolidae</taxon>
        <taxon>Fasciola</taxon>
    </lineage>
</organism>
<comment type="similarity">
    <text evidence="2">Belongs to the VPS54 family.</text>
</comment>
<feature type="compositionally biased region" description="Polar residues" evidence="7">
    <location>
        <begin position="611"/>
        <end position="625"/>
    </location>
</feature>
<evidence type="ECO:0000256" key="1">
    <source>
        <dbReference type="ARBA" id="ARBA00004601"/>
    </source>
</evidence>
<keyword evidence="6" id="KW-0175">Coiled coil</keyword>
<feature type="region of interest" description="Disordered" evidence="7">
    <location>
        <begin position="604"/>
        <end position="625"/>
    </location>
</feature>
<dbReference type="PANTHER" id="PTHR12965">
    <property type="entry name" value="VACUOLAR PROTEIN SORTING 54"/>
    <property type="match status" value="1"/>
</dbReference>
<feature type="domain" description="Vacuolar protein sorting-associated protein 54 C-terminal" evidence="8">
    <location>
        <begin position="731"/>
        <end position="880"/>
    </location>
</feature>
<dbReference type="AlphaFoldDB" id="A0A4E0R930"/>
<dbReference type="Pfam" id="PF07928">
    <property type="entry name" value="Vps54"/>
    <property type="match status" value="1"/>
</dbReference>
<evidence type="ECO:0000256" key="2">
    <source>
        <dbReference type="ARBA" id="ARBA00009150"/>
    </source>
</evidence>
<dbReference type="GO" id="GO:0042147">
    <property type="term" value="P:retrograde transport, endosome to Golgi"/>
    <property type="evidence" value="ECO:0007669"/>
    <property type="project" value="InterPro"/>
</dbReference>
<keyword evidence="5" id="KW-0333">Golgi apparatus</keyword>
<dbReference type="EMBL" id="JXXN02002595">
    <property type="protein sequence ID" value="THD22684.1"/>
    <property type="molecule type" value="Genomic_DNA"/>
</dbReference>
<evidence type="ECO:0000313" key="10">
    <source>
        <dbReference type="Proteomes" id="UP000230066"/>
    </source>
</evidence>
<gene>
    <name evidence="9" type="ORF">D915_006476</name>
</gene>
<dbReference type="GO" id="GO:0019905">
    <property type="term" value="F:syntaxin binding"/>
    <property type="evidence" value="ECO:0007669"/>
    <property type="project" value="TreeGrafter"/>
</dbReference>
<evidence type="ECO:0000256" key="6">
    <source>
        <dbReference type="ARBA" id="ARBA00023054"/>
    </source>
</evidence>
<dbReference type="Gene3D" id="1.20.1280.130">
    <property type="match status" value="1"/>
</dbReference>
<name>A0A4E0R930_FASHE</name>
<protein>
    <submittedName>
        <fullName evidence="9">Vacuolar protein sorting-associated protein 54</fullName>
    </submittedName>
</protein>
<dbReference type="PANTHER" id="PTHR12965:SF0">
    <property type="entry name" value="VACUOLAR PROTEIN SORTING-ASSOCIATED PROTEIN 54"/>
    <property type="match status" value="1"/>
</dbReference>